<protein>
    <submittedName>
        <fullName evidence="6">TetR/AcrR family transcriptional regulator</fullName>
    </submittedName>
</protein>
<dbReference type="InterPro" id="IPR001647">
    <property type="entry name" value="HTH_TetR"/>
</dbReference>
<dbReference type="InterPro" id="IPR009057">
    <property type="entry name" value="Homeodomain-like_sf"/>
</dbReference>
<dbReference type="RefSeq" id="WP_268115530.1">
    <property type="nucleotide sequence ID" value="NZ_CP113524.1"/>
</dbReference>
<feature type="domain" description="HTH tetR-type" evidence="5">
    <location>
        <begin position="11"/>
        <end position="71"/>
    </location>
</feature>
<feature type="DNA-binding region" description="H-T-H motif" evidence="4">
    <location>
        <begin position="34"/>
        <end position="53"/>
    </location>
</feature>
<dbReference type="EMBL" id="CP113524">
    <property type="protein sequence ID" value="WAJ24420.1"/>
    <property type="molecule type" value="Genomic_DNA"/>
</dbReference>
<dbReference type="Pfam" id="PF16859">
    <property type="entry name" value="TetR_C_11"/>
    <property type="match status" value="1"/>
</dbReference>
<dbReference type="InterPro" id="IPR011075">
    <property type="entry name" value="TetR_C"/>
</dbReference>
<dbReference type="SUPFAM" id="SSF48498">
    <property type="entry name" value="Tetracyclin repressor-like, C-terminal domain"/>
    <property type="match status" value="1"/>
</dbReference>
<evidence type="ECO:0000313" key="7">
    <source>
        <dbReference type="Proteomes" id="UP001163115"/>
    </source>
</evidence>
<dbReference type="InterPro" id="IPR050109">
    <property type="entry name" value="HTH-type_TetR-like_transc_reg"/>
</dbReference>
<dbReference type="PANTHER" id="PTHR30055:SF148">
    <property type="entry name" value="TETR-FAMILY TRANSCRIPTIONAL REGULATOR"/>
    <property type="match status" value="1"/>
</dbReference>
<name>A0ABY7ACK0_9FIRM</name>
<dbReference type="InterPro" id="IPR036271">
    <property type="entry name" value="Tet_transcr_reg_TetR-rel_C_sf"/>
</dbReference>
<dbReference type="PRINTS" id="PR00455">
    <property type="entry name" value="HTHTETR"/>
</dbReference>
<keyword evidence="3" id="KW-0804">Transcription</keyword>
<dbReference type="Gene3D" id="1.10.10.60">
    <property type="entry name" value="Homeodomain-like"/>
    <property type="match status" value="1"/>
</dbReference>
<proteinExistence type="predicted"/>
<gene>
    <name evidence="6" type="ORF">OW255_02535</name>
</gene>
<evidence type="ECO:0000256" key="3">
    <source>
        <dbReference type="ARBA" id="ARBA00023163"/>
    </source>
</evidence>
<evidence type="ECO:0000256" key="4">
    <source>
        <dbReference type="PROSITE-ProRule" id="PRU00335"/>
    </source>
</evidence>
<dbReference type="Gene3D" id="1.10.357.10">
    <property type="entry name" value="Tetracycline Repressor, domain 2"/>
    <property type="match status" value="1"/>
</dbReference>
<dbReference type="SUPFAM" id="SSF46689">
    <property type="entry name" value="Homeodomain-like"/>
    <property type="match status" value="1"/>
</dbReference>
<sequence>MEKKMGRPRSEKTKKAILDAAYELLLENGFPSMTVEGIAEKAGVSKATIYKWWPNKAAVVLDGFFAATELLLEVPDTGSAKEDLILQADHLAAFLTSPKGRVITELIAEGQSDEKVAKEYRDRYFNPRRLISKHILERGMERGEFRQNLDLELSIDLIFAPLFYRLLITGEPVDSAFVRNLISYAFAGLQGVKS</sequence>
<dbReference type="Pfam" id="PF00440">
    <property type="entry name" value="TetR_N"/>
    <property type="match status" value="1"/>
</dbReference>
<keyword evidence="7" id="KW-1185">Reference proteome</keyword>
<organism evidence="6 7">
    <name type="scientific">Lacrimispora xylanolytica</name>
    <dbReference type="NCBI Taxonomy" id="29375"/>
    <lineage>
        <taxon>Bacteria</taxon>
        <taxon>Bacillati</taxon>
        <taxon>Bacillota</taxon>
        <taxon>Clostridia</taxon>
        <taxon>Lachnospirales</taxon>
        <taxon>Lachnospiraceae</taxon>
        <taxon>Lacrimispora</taxon>
    </lineage>
</organism>
<reference evidence="6" key="1">
    <citation type="submission" date="2022-11" db="EMBL/GenBank/DDBJ databases">
        <title>Lacrimispora xylanolytica sy1, complete genome.</title>
        <authorList>
            <person name="Choi S."/>
        </authorList>
    </citation>
    <scope>NUCLEOTIDE SEQUENCE</scope>
    <source>
        <strain evidence="6">Sy1</strain>
    </source>
</reference>
<evidence type="ECO:0000256" key="1">
    <source>
        <dbReference type="ARBA" id="ARBA00023015"/>
    </source>
</evidence>
<dbReference type="Proteomes" id="UP001163115">
    <property type="component" value="Chromosome"/>
</dbReference>
<keyword evidence="1" id="KW-0805">Transcription regulation</keyword>
<evidence type="ECO:0000313" key="6">
    <source>
        <dbReference type="EMBL" id="WAJ24420.1"/>
    </source>
</evidence>
<accession>A0ABY7ACK0</accession>
<evidence type="ECO:0000259" key="5">
    <source>
        <dbReference type="PROSITE" id="PS50977"/>
    </source>
</evidence>
<evidence type="ECO:0000256" key="2">
    <source>
        <dbReference type="ARBA" id="ARBA00023125"/>
    </source>
</evidence>
<dbReference type="PROSITE" id="PS50977">
    <property type="entry name" value="HTH_TETR_2"/>
    <property type="match status" value="1"/>
</dbReference>
<dbReference type="PANTHER" id="PTHR30055">
    <property type="entry name" value="HTH-TYPE TRANSCRIPTIONAL REGULATOR RUTR"/>
    <property type="match status" value="1"/>
</dbReference>
<keyword evidence="2 4" id="KW-0238">DNA-binding</keyword>